<dbReference type="Proteomes" id="UP000630615">
    <property type="component" value="Unassembled WGS sequence"/>
</dbReference>
<dbReference type="Gene3D" id="2.40.450.10">
    <property type="entry name" value="PUA domain-like domain"/>
    <property type="match status" value="1"/>
</dbReference>
<evidence type="ECO:0000313" key="1">
    <source>
        <dbReference type="EMBL" id="GGD03306.1"/>
    </source>
</evidence>
<dbReference type="RefSeq" id="WP_088271974.1">
    <property type="nucleotide sequence ID" value="NZ_BMKI01000015.1"/>
</dbReference>
<reference evidence="2" key="1">
    <citation type="journal article" date="2019" name="Int. J. Syst. Evol. Microbiol.">
        <title>The Global Catalogue of Microorganisms (GCM) 10K type strain sequencing project: providing services to taxonomists for standard genome sequencing and annotation.</title>
        <authorList>
            <consortium name="The Broad Institute Genomics Platform"/>
            <consortium name="The Broad Institute Genome Sequencing Center for Infectious Disease"/>
            <person name="Wu L."/>
            <person name="Ma J."/>
        </authorList>
    </citation>
    <scope>NUCLEOTIDE SEQUENCE [LARGE SCALE GENOMIC DNA]</scope>
    <source>
        <strain evidence="2">CGMCC 1.15942</strain>
    </source>
</reference>
<sequence>MGTSIFKEQARHLALKESDVDFVYQRSNQQKILKQLTINANKVIELRENNLLELKQWQEYSAILLVHNRKTIKIPITKGSWRYCGKNKARLRFSIPNNVRLSRSKMQNWHLR</sequence>
<protein>
    <submittedName>
        <fullName evidence="1">Uncharacterized protein</fullName>
    </submittedName>
</protein>
<keyword evidence="2" id="KW-1185">Reference proteome</keyword>
<organism evidence="1 2">
    <name type="scientific">Enterococcus wangshanyuanii</name>
    <dbReference type="NCBI Taxonomy" id="2005703"/>
    <lineage>
        <taxon>Bacteria</taxon>
        <taxon>Bacillati</taxon>
        <taxon>Bacillota</taxon>
        <taxon>Bacilli</taxon>
        <taxon>Lactobacillales</taxon>
        <taxon>Enterococcaceae</taxon>
        <taxon>Enterococcus</taxon>
    </lineage>
</organism>
<name>A0ABQ1PT27_9ENTE</name>
<evidence type="ECO:0000313" key="2">
    <source>
        <dbReference type="Proteomes" id="UP000630615"/>
    </source>
</evidence>
<comment type="caution">
    <text evidence="1">The sequence shown here is derived from an EMBL/GenBank/DDBJ whole genome shotgun (WGS) entry which is preliminary data.</text>
</comment>
<dbReference type="EMBL" id="BMKI01000015">
    <property type="protein sequence ID" value="GGD03306.1"/>
    <property type="molecule type" value="Genomic_DNA"/>
</dbReference>
<accession>A0ABQ1PT27</accession>
<dbReference type="InterPro" id="IPR038201">
    <property type="entry name" value="PrgU-like_sf"/>
</dbReference>
<gene>
    <name evidence="1" type="ORF">GCM10011573_35960</name>
</gene>
<proteinExistence type="predicted"/>